<dbReference type="PANTHER" id="PTHR15454:SF19">
    <property type="entry name" value="LEUCINE-RICH REPEAT-CONTAINING PROTEIN 51"/>
    <property type="match status" value="1"/>
</dbReference>
<feature type="region of interest" description="Disordered" evidence="3">
    <location>
        <begin position="431"/>
        <end position="471"/>
    </location>
</feature>
<dbReference type="InterPro" id="IPR001611">
    <property type="entry name" value="Leu-rich_rpt"/>
</dbReference>
<dbReference type="Proteomes" id="UP000694568">
    <property type="component" value="Unplaced"/>
</dbReference>
<accession>A0A8C9YCQ4</accession>
<reference evidence="4" key="2">
    <citation type="submission" date="2025-09" db="UniProtKB">
        <authorList>
            <consortium name="Ensembl"/>
        </authorList>
    </citation>
    <scope>IDENTIFICATION</scope>
</reference>
<feature type="compositionally biased region" description="Basic and acidic residues" evidence="3">
    <location>
        <begin position="438"/>
        <end position="461"/>
    </location>
</feature>
<evidence type="ECO:0000313" key="5">
    <source>
        <dbReference type="Proteomes" id="UP000694568"/>
    </source>
</evidence>
<keyword evidence="5" id="KW-1185">Reference proteome</keyword>
<dbReference type="Gene3D" id="3.80.10.10">
    <property type="entry name" value="Ribonuclease Inhibitor"/>
    <property type="match status" value="1"/>
</dbReference>
<dbReference type="SUPFAM" id="SSF52058">
    <property type="entry name" value="L domain-like"/>
    <property type="match status" value="1"/>
</dbReference>
<organism evidence="4 5">
    <name type="scientific">Sander lucioperca</name>
    <name type="common">Pike-perch</name>
    <name type="synonym">Perca lucioperca</name>
    <dbReference type="NCBI Taxonomy" id="283035"/>
    <lineage>
        <taxon>Eukaryota</taxon>
        <taxon>Metazoa</taxon>
        <taxon>Chordata</taxon>
        <taxon>Craniata</taxon>
        <taxon>Vertebrata</taxon>
        <taxon>Euteleostomi</taxon>
        <taxon>Actinopterygii</taxon>
        <taxon>Neopterygii</taxon>
        <taxon>Teleostei</taxon>
        <taxon>Neoteleostei</taxon>
        <taxon>Acanthomorphata</taxon>
        <taxon>Eupercaria</taxon>
        <taxon>Perciformes</taxon>
        <taxon>Percoidei</taxon>
        <taxon>Percidae</taxon>
        <taxon>Luciopercinae</taxon>
        <taxon>Sander</taxon>
    </lineage>
</organism>
<protein>
    <submittedName>
        <fullName evidence="4">Leucine rich repeat containing 43</fullName>
    </submittedName>
</protein>
<dbReference type="AlphaFoldDB" id="A0A8C9YCQ4"/>
<dbReference type="RefSeq" id="XP_031164841.1">
    <property type="nucleotide sequence ID" value="XM_031308981.2"/>
</dbReference>
<keyword evidence="1" id="KW-0433">Leucine-rich repeat</keyword>
<dbReference type="GO" id="GO:0005737">
    <property type="term" value="C:cytoplasm"/>
    <property type="evidence" value="ECO:0007669"/>
    <property type="project" value="TreeGrafter"/>
</dbReference>
<proteinExistence type="predicted"/>
<dbReference type="Ensembl" id="ENSSLUT00000024491.1">
    <property type="protein sequence ID" value="ENSSLUP00000023718.1"/>
    <property type="gene ID" value="ENSSLUG00000010856.1"/>
</dbReference>
<dbReference type="PANTHER" id="PTHR15454">
    <property type="entry name" value="NISCHARIN RELATED"/>
    <property type="match status" value="1"/>
</dbReference>
<reference evidence="4" key="1">
    <citation type="submission" date="2025-08" db="UniProtKB">
        <authorList>
            <consortium name="Ensembl"/>
        </authorList>
    </citation>
    <scope>IDENTIFICATION</scope>
</reference>
<dbReference type="PROSITE" id="PS51450">
    <property type="entry name" value="LRR"/>
    <property type="match status" value="1"/>
</dbReference>
<feature type="region of interest" description="Disordered" evidence="3">
    <location>
        <begin position="513"/>
        <end position="563"/>
    </location>
</feature>
<keyword evidence="2" id="KW-0677">Repeat</keyword>
<evidence type="ECO:0000256" key="2">
    <source>
        <dbReference type="ARBA" id="ARBA00022737"/>
    </source>
</evidence>
<evidence type="ECO:0000256" key="1">
    <source>
        <dbReference type="ARBA" id="ARBA00022614"/>
    </source>
</evidence>
<name>A0A8C9YCQ4_SANLU</name>
<feature type="compositionally biased region" description="Basic and acidic residues" evidence="3">
    <location>
        <begin position="519"/>
        <end position="535"/>
    </location>
</feature>
<evidence type="ECO:0000313" key="4">
    <source>
        <dbReference type="Ensembl" id="ENSSLUP00000023718.1"/>
    </source>
</evidence>
<evidence type="ECO:0000256" key="3">
    <source>
        <dbReference type="SAM" id="MobiDB-lite"/>
    </source>
</evidence>
<feature type="compositionally biased region" description="Polar residues" evidence="3">
    <location>
        <begin position="536"/>
        <end position="549"/>
    </location>
</feature>
<dbReference type="InterPro" id="IPR032675">
    <property type="entry name" value="LRR_dom_sf"/>
</dbReference>
<sequence length="603" mass="67458">MSSNKLSAVLEEQIHRLCLNDFPCGHGTWRKTKDSREGAKTEETDALLDLLSCPHSPWQHDESWSPQAPALRQLAVLTPERLHTDFIYNYFITFRIVDKDVTVIDDGLLKFSKLEELVLSANKISDIPAENLPSTLKILELRANQLSALNSLNNSLPPRLQYLGLGSNSLGSYDDVCYLTGRHWPQLVCLDLSDCEFQDQQSLLKALSTLPCLRTLVLEGNPFTLAPCYPGFTVDSLPQLSCLDGSWISPEERHCFRGLAKKSDLIVDRASATVSVGRMRGIPDPLMSVDENAPDFPVITYSYFITYEFLSHQTVNLNFDSEWKFDAAHVTEDCFSDADLQSNKNCEKESSKPDTQDLTVYTGETCHDFAHVSRHSTSKLTWSECMAFSDTQTYIVNDLGGLKRFFNQGLYLTIEEEKVLSWPAASEDIPVAKPSQTVKEKKGGKEKESPIKSGSTKDKSKDKKKKSVPELVQDAPIRRVLGSVHVPLQSLVRRGQKVEVLCELAALHTESEVEATQTLEKDLGKKTKEDKESKQRGGSSTKQKNTATSKGKGKGRKECEEMDVHTDNSVFAHLKLMTVELSVELEKWQSASEAQLLLPHQNS</sequence>
<gene>
    <name evidence="4" type="primary">LOC116056695</name>
</gene>
<dbReference type="GeneTree" id="ENSGT00390000008994"/>
<dbReference type="GeneID" id="116056695"/>